<reference evidence="5 6" key="1">
    <citation type="submission" date="2024-09" db="EMBL/GenBank/DDBJ databases">
        <authorList>
            <person name="Sun Q."/>
            <person name="Mori K."/>
        </authorList>
    </citation>
    <scope>NUCLEOTIDE SEQUENCE [LARGE SCALE GENOMIC DNA]</scope>
    <source>
        <strain evidence="5 6">CICC 10874</strain>
    </source>
</reference>
<name>A0ABV6RF88_9MICO</name>
<evidence type="ECO:0000256" key="1">
    <source>
        <dbReference type="ARBA" id="ARBA00021292"/>
    </source>
</evidence>
<comment type="caution">
    <text evidence="5">The sequence shown here is derived from an EMBL/GenBank/DDBJ whole genome shotgun (WGS) entry which is preliminary data.</text>
</comment>
<dbReference type="GO" id="GO:0016757">
    <property type="term" value="F:glycosyltransferase activity"/>
    <property type="evidence" value="ECO:0007669"/>
    <property type="project" value="UniProtKB-KW"/>
</dbReference>
<dbReference type="Pfam" id="PF13439">
    <property type="entry name" value="Glyco_transf_4"/>
    <property type="match status" value="1"/>
</dbReference>
<dbReference type="SUPFAM" id="SSF53756">
    <property type="entry name" value="UDP-Glycosyltransferase/glycogen phosphorylase"/>
    <property type="match status" value="1"/>
</dbReference>
<accession>A0ABV6RF88</accession>
<proteinExistence type="predicted"/>
<evidence type="ECO:0000313" key="6">
    <source>
        <dbReference type="Proteomes" id="UP001589793"/>
    </source>
</evidence>
<gene>
    <name evidence="5" type="ORF">ACFFF6_17115</name>
</gene>
<keyword evidence="3 5" id="KW-0808">Transferase</keyword>
<dbReference type="Proteomes" id="UP001589793">
    <property type="component" value="Unassembled WGS sequence"/>
</dbReference>
<feature type="domain" description="Glycosyltransferase subfamily 4-like N-terminal" evidence="4">
    <location>
        <begin position="14"/>
        <end position="177"/>
    </location>
</feature>
<dbReference type="EMBL" id="JBHLSV010000027">
    <property type="protein sequence ID" value="MFC0675671.1"/>
    <property type="molecule type" value="Genomic_DNA"/>
</dbReference>
<keyword evidence="6" id="KW-1185">Reference proteome</keyword>
<sequence>MRIAIVTETFVPSVDGVVTRLRHAVERFVDLGHEVMVIAPDLGVHEHHGARIVGIRPVTLPFYKHRRFTLPNPTVDGIIRGFHPDVVHAAQPLLLASSGAYAAHRQDIPLVASYHTHIPRYLDLYRAWRWGKPAVWWQIRRNHALADLNLATSRSMAAELAVHGVENLRVLRRGVDTRAHHPRFASPRMRERLSGGHPEKTLLVFVGRLAKEKEIQTLRPMLDRRPDVALAIVGDGPYRPELEQTFAGTATTFPGFLGGTELAAAFASADGFVFPSVTETLGLVILEGMASGLPVVAARSGPTTEQVTDGVDGLLYEAGDAASLDRALDALADPARREGIRARARAEAERFSWDSASDDLLDCYELAIAEHRRRKGEGAW</sequence>
<dbReference type="InterPro" id="IPR050194">
    <property type="entry name" value="Glycosyltransferase_grp1"/>
</dbReference>
<dbReference type="CDD" id="cd03814">
    <property type="entry name" value="GT4-like"/>
    <property type="match status" value="1"/>
</dbReference>
<dbReference type="PANTHER" id="PTHR45947:SF3">
    <property type="entry name" value="SULFOQUINOVOSYL TRANSFERASE SQD2"/>
    <property type="match status" value="1"/>
</dbReference>
<dbReference type="RefSeq" id="WP_376982701.1">
    <property type="nucleotide sequence ID" value="NZ_JBHLSV010000027.1"/>
</dbReference>
<dbReference type="PANTHER" id="PTHR45947">
    <property type="entry name" value="SULFOQUINOVOSYL TRANSFERASE SQD2"/>
    <property type="match status" value="1"/>
</dbReference>
<dbReference type="Pfam" id="PF13692">
    <property type="entry name" value="Glyco_trans_1_4"/>
    <property type="match status" value="1"/>
</dbReference>
<evidence type="ECO:0000313" key="5">
    <source>
        <dbReference type="EMBL" id="MFC0675671.1"/>
    </source>
</evidence>
<organism evidence="5 6">
    <name type="scientific">Brachybacterium hainanense</name>
    <dbReference type="NCBI Taxonomy" id="1541174"/>
    <lineage>
        <taxon>Bacteria</taxon>
        <taxon>Bacillati</taxon>
        <taxon>Actinomycetota</taxon>
        <taxon>Actinomycetes</taxon>
        <taxon>Micrococcales</taxon>
        <taxon>Dermabacteraceae</taxon>
        <taxon>Brachybacterium</taxon>
    </lineage>
</organism>
<evidence type="ECO:0000256" key="2">
    <source>
        <dbReference type="ARBA" id="ARBA00022676"/>
    </source>
</evidence>
<dbReference type="Gene3D" id="3.40.50.2000">
    <property type="entry name" value="Glycogen Phosphorylase B"/>
    <property type="match status" value="2"/>
</dbReference>
<dbReference type="InterPro" id="IPR028098">
    <property type="entry name" value="Glyco_trans_4-like_N"/>
</dbReference>
<evidence type="ECO:0000256" key="3">
    <source>
        <dbReference type="ARBA" id="ARBA00022679"/>
    </source>
</evidence>
<evidence type="ECO:0000259" key="4">
    <source>
        <dbReference type="Pfam" id="PF13439"/>
    </source>
</evidence>
<protein>
    <recommendedName>
        <fullName evidence="1">D-inositol 3-phosphate glycosyltransferase</fullName>
    </recommendedName>
</protein>
<keyword evidence="2 5" id="KW-0328">Glycosyltransferase</keyword>